<dbReference type="PRINTS" id="PR00036">
    <property type="entry name" value="HTHLACI"/>
</dbReference>
<evidence type="ECO:0000256" key="2">
    <source>
        <dbReference type="ARBA" id="ARBA00023125"/>
    </source>
</evidence>
<dbReference type="InterPro" id="IPR028082">
    <property type="entry name" value="Peripla_BP_I"/>
</dbReference>
<dbReference type="InterPro" id="IPR010982">
    <property type="entry name" value="Lambda_DNA-bd_dom_sf"/>
</dbReference>
<evidence type="ECO:0000313" key="5">
    <source>
        <dbReference type="EMBL" id="EJU24739.1"/>
    </source>
</evidence>
<dbReference type="Gene3D" id="1.10.260.40">
    <property type="entry name" value="lambda repressor-like DNA-binding domains"/>
    <property type="match status" value="1"/>
</dbReference>
<dbReference type="EMBL" id="ALNK01000003">
    <property type="protein sequence ID" value="EJU24739.1"/>
    <property type="molecule type" value="Genomic_DNA"/>
</dbReference>
<dbReference type="Pfam" id="PF13377">
    <property type="entry name" value="Peripla_BP_3"/>
    <property type="match status" value="1"/>
</dbReference>
<dbReference type="Proteomes" id="UP000005244">
    <property type="component" value="Unassembled WGS sequence"/>
</dbReference>
<evidence type="ECO:0000256" key="3">
    <source>
        <dbReference type="ARBA" id="ARBA00023163"/>
    </source>
</evidence>
<dbReference type="SUPFAM" id="SSF47413">
    <property type="entry name" value="lambda repressor-like DNA-binding domains"/>
    <property type="match status" value="1"/>
</dbReference>
<dbReference type="Pfam" id="PF00356">
    <property type="entry name" value="LacI"/>
    <property type="match status" value="1"/>
</dbReference>
<dbReference type="PANTHER" id="PTHR30146">
    <property type="entry name" value="LACI-RELATED TRANSCRIPTIONAL REPRESSOR"/>
    <property type="match status" value="1"/>
</dbReference>
<proteinExistence type="predicted"/>
<comment type="caution">
    <text evidence="5">The sequence shown here is derived from an EMBL/GenBank/DDBJ whole genome shotgun (WGS) entry which is preliminary data.</text>
</comment>
<dbReference type="PROSITE" id="PS00356">
    <property type="entry name" value="HTH_LACI_1"/>
    <property type="match status" value="1"/>
</dbReference>
<name>J5USC8_9FIRM</name>
<evidence type="ECO:0000256" key="1">
    <source>
        <dbReference type="ARBA" id="ARBA00023015"/>
    </source>
</evidence>
<dbReference type="GO" id="GO:0000976">
    <property type="term" value="F:transcription cis-regulatory region binding"/>
    <property type="evidence" value="ECO:0007669"/>
    <property type="project" value="TreeGrafter"/>
</dbReference>
<evidence type="ECO:0000259" key="4">
    <source>
        <dbReference type="PROSITE" id="PS50932"/>
    </source>
</evidence>
<sequence>MPVTIKDVARMSGVSISTVSRVINDSKPVSSNIRDRVFKVIEETGYVPNPVARSLVMKKSQLIGVITPGSSQYTMSEFLNGVEEIARMYEYDTILCNTYCESSKEIAYVDLLKSKQVAGIIFITQNINEELDKKLKKSSIPTVYYTLGTPMIPGIDYVDVDRVEAFVKLIEKVTDKDDRDIIYLRPEKKEDDYKESSKEEILKKALKKKNIKLSKCKIIYGADTVEKTYKLVESAMKKNKNIKSIISSIDEATLGSLYYLQDNGKVVPDDVKVAQVYETQITKIIRPGITSISLPLYDMGAVCARMIVKDIENREKSKEKKINEMILPYTLVERKSTLNN</sequence>
<dbReference type="InterPro" id="IPR046335">
    <property type="entry name" value="LacI/GalR-like_sensor"/>
</dbReference>
<dbReference type="SMART" id="SM00354">
    <property type="entry name" value="HTH_LACI"/>
    <property type="match status" value="1"/>
</dbReference>
<keyword evidence="2" id="KW-0238">DNA-binding</keyword>
<dbReference type="AlphaFoldDB" id="J5USC8"/>
<gene>
    <name evidence="5" type="ORF">HMPREF1143_0685</name>
</gene>
<evidence type="ECO:0000313" key="6">
    <source>
        <dbReference type="Proteomes" id="UP000005244"/>
    </source>
</evidence>
<feature type="domain" description="HTH lacI-type" evidence="4">
    <location>
        <begin position="3"/>
        <end position="57"/>
    </location>
</feature>
<dbReference type="PANTHER" id="PTHR30146:SF149">
    <property type="entry name" value="HTH-TYPE TRANSCRIPTIONAL REGULATOR EBGR"/>
    <property type="match status" value="1"/>
</dbReference>
<keyword evidence="1" id="KW-0805">Transcription regulation</keyword>
<dbReference type="Gene3D" id="3.40.50.2300">
    <property type="match status" value="2"/>
</dbReference>
<dbReference type="SUPFAM" id="SSF53822">
    <property type="entry name" value="Periplasmic binding protein-like I"/>
    <property type="match status" value="1"/>
</dbReference>
<accession>J5USC8</accession>
<dbReference type="CDD" id="cd01392">
    <property type="entry name" value="HTH_LacI"/>
    <property type="match status" value="1"/>
</dbReference>
<keyword evidence="3" id="KW-0804">Transcription</keyword>
<dbReference type="PROSITE" id="PS50932">
    <property type="entry name" value="HTH_LACI_2"/>
    <property type="match status" value="1"/>
</dbReference>
<reference evidence="5 6" key="1">
    <citation type="submission" date="2012-07" db="EMBL/GenBank/DDBJ databases">
        <authorList>
            <person name="Durkin A.S."/>
            <person name="McCorrison J."/>
            <person name="Torralba M."/>
            <person name="Gillis M."/>
            <person name="Methe B."/>
            <person name="Sutton G."/>
            <person name="Nelson K.E."/>
        </authorList>
    </citation>
    <scope>NUCLEOTIDE SEQUENCE [LARGE SCALE GENOMIC DNA]</scope>
    <source>
        <strain evidence="5 6">OBRC8</strain>
    </source>
</reference>
<keyword evidence="6" id="KW-1185">Reference proteome</keyword>
<dbReference type="RefSeq" id="WP_009530176.1">
    <property type="nucleotide sequence ID" value="NZ_ALNK01000003.1"/>
</dbReference>
<protein>
    <submittedName>
        <fullName evidence="5">Putative catabolite control protein A</fullName>
    </submittedName>
</protein>
<organism evidence="5 6">
    <name type="scientific">Peptoanaerobacter stomatis</name>
    <dbReference type="NCBI Taxonomy" id="796937"/>
    <lineage>
        <taxon>Bacteria</taxon>
        <taxon>Bacillati</taxon>
        <taxon>Bacillota</taxon>
        <taxon>Clostridia</taxon>
        <taxon>Peptostreptococcales</taxon>
        <taxon>Filifactoraceae</taxon>
        <taxon>Peptoanaerobacter</taxon>
    </lineage>
</organism>
<dbReference type="GO" id="GO:0003700">
    <property type="term" value="F:DNA-binding transcription factor activity"/>
    <property type="evidence" value="ECO:0007669"/>
    <property type="project" value="TreeGrafter"/>
</dbReference>
<dbReference type="PATRIC" id="fig|796941.3.peg.47"/>
<dbReference type="InterPro" id="IPR000843">
    <property type="entry name" value="HTH_LacI"/>
</dbReference>